<dbReference type="InterPro" id="IPR036770">
    <property type="entry name" value="Ankyrin_rpt-contain_sf"/>
</dbReference>
<feature type="repeat" description="ANK" evidence="3">
    <location>
        <begin position="58"/>
        <end position="90"/>
    </location>
</feature>
<comment type="caution">
    <text evidence="5">The sequence shown here is derived from an EMBL/GenBank/DDBJ whole genome shotgun (WGS) entry which is preliminary data.</text>
</comment>
<feature type="repeat" description="ANK" evidence="3">
    <location>
        <begin position="291"/>
        <end position="323"/>
    </location>
</feature>
<evidence type="ECO:0000256" key="2">
    <source>
        <dbReference type="ARBA" id="ARBA00023043"/>
    </source>
</evidence>
<feature type="repeat" description="ANK" evidence="3">
    <location>
        <begin position="93"/>
        <end position="125"/>
    </location>
</feature>
<proteinExistence type="predicted"/>
<dbReference type="RefSeq" id="WP_258856938.1">
    <property type="nucleotide sequence ID" value="NZ_JANUGV010000003.1"/>
</dbReference>
<evidence type="ECO:0000256" key="4">
    <source>
        <dbReference type="SAM" id="SignalP"/>
    </source>
</evidence>
<dbReference type="Proteomes" id="UP001205861">
    <property type="component" value="Unassembled WGS sequence"/>
</dbReference>
<keyword evidence="6" id="KW-1185">Reference proteome</keyword>
<name>A0ABT2BL91_9BURK</name>
<dbReference type="PROSITE" id="PS50297">
    <property type="entry name" value="ANK_REP_REGION"/>
    <property type="match status" value="4"/>
</dbReference>
<protein>
    <submittedName>
        <fullName evidence="5">Ankyrin repeat domain-containing protein</fullName>
    </submittedName>
</protein>
<keyword evidence="1" id="KW-0677">Repeat</keyword>
<keyword evidence="4" id="KW-0732">Signal</keyword>
<evidence type="ECO:0000256" key="3">
    <source>
        <dbReference type="PROSITE-ProRule" id="PRU00023"/>
    </source>
</evidence>
<organism evidence="5 6">
    <name type="scientific">Massilia solisilvae</name>
    <dbReference type="NCBI Taxonomy" id="1811225"/>
    <lineage>
        <taxon>Bacteria</taxon>
        <taxon>Pseudomonadati</taxon>
        <taxon>Pseudomonadota</taxon>
        <taxon>Betaproteobacteria</taxon>
        <taxon>Burkholderiales</taxon>
        <taxon>Oxalobacteraceae</taxon>
        <taxon>Telluria group</taxon>
        <taxon>Massilia</taxon>
    </lineage>
</organism>
<dbReference type="PANTHER" id="PTHR24171">
    <property type="entry name" value="ANKYRIN REPEAT DOMAIN-CONTAINING PROTEIN 39-RELATED"/>
    <property type="match status" value="1"/>
</dbReference>
<evidence type="ECO:0000256" key="1">
    <source>
        <dbReference type="ARBA" id="ARBA00022737"/>
    </source>
</evidence>
<dbReference type="SMART" id="SM00248">
    <property type="entry name" value="ANK"/>
    <property type="match status" value="8"/>
</dbReference>
<evidence type="ECO:0000313" key="6">
    <source>
        <dbReference type="Proteomes" id="UP001205861"/>
    </source>
</evidence>
<feature type="repeat" description="ANK" evidence="3">
    <location>
        <begin position="222"/>
        <end position="254"/>
    </location>
</feature>
<gene>
    <name evidence="5" type="ORF">NX773_14005</name>
</gene>
<dbReference type="Pfam" id="PF00023">
    <property type="entry name" value="Ank"/>
    <property type="match status" value="1"/>
</dbReference>
<dbReference type="SUPFAM" id="SSF48403">
    <property type="entry name" value="Ankyrin repeat"/>
    <property type="match status" value="1"/>
</dbReference>
<accession>A0ABT2BL91</accession>
<keyword evidence="2 3" id="KW-0040">ANK repeat</keyword>
<sequence length="384" mass="40204">MRVGNTIAVLSLAALCFAGAAQASTYADLAAAVKAGDQAQVQALLDGGLSPMVAGTDKQSPPLVLAVVLKKHDIAQLLLARGADVNARHATYYNATALMLAANNRDADMVKLLLDAGANVNLTDKMGDSALNWATFYGDEAIAELLLARKIDATLYGHGNALDVALRRGHQKLVERYTDYLERRQVVQARNRPLFEAAADKNAQAVKQALAGGANVNATDSTGRSALGLAARLGDEKTIGVLAAAGARLDAQDPIGFTPLMEAARDGRIEAATKLIELGADVSHRAKANGLELTALHLATAGGHGELVKLLVAHGADINARDIEQATALMWATNQQPKLAVQLVQMGADPDIPSNTGDTPRALAEQRKMAELQEAIAARKPKGG</sequence>
<dbReference type="Gene3D" id="1.25.40.20">
    <property type="entry name" value="Ankyrin repeat-containing domain"/>
    <property type="match status" value="3"/>
</dbReference>
<dbReference type="Pfam" id="PF12796">
    <property type="entry name" value="Ank_2"/>
    <property type="match status" value="3"/>
</dbReference>
<feature type="chain" id="PRO_5045839137" evidence="4">
    <location>
        <begin position="24"/>
        <end position="384"/>
    </location>
</feature>
<dbReference type="PRINTS" id="PR01415">
    <property type="entry name" value="ANKYRIN"/>
</dbReference>
<feature type="signal peptide" evidence="4">
    <location>
        <begin position="1"/>
        <end position="23"/>
    </location>
</feature>
<evidence type="ECO:0000313" key="5">
    <source>
        <dbReference type="EMBL" id="MCS0609280.1"/>
    </source>
</evidence>
<dbReference type="InterPro" id="IPR002110">
    <property type="entry name" value="Ankyrin_rpt"/>
</dbReference>
<dbReference type="PROSITE" id="PS50088">
    <property type="entry name" value="ANK_REPEAT"/>
    <property type="match status" value="5"/>
</dbReference>
<feature type="repeat" description="ANK" evidence="3">
    <location>
        <begin position="255"/>
        <end position="287"/>
    </location>
</feature>
<reference evidence="5 6" key="1">
    <citation type="submission" date="2022-08" db="EMBL/GenBank/DDBJ databases">
        <title>Reclassification of Massilia species as members of the genera Telluria, Duganella, Pseudoduganella, Mokoshia gen. nov. and Zemynaea gen. nov. using orthogonal and non-orthogonal genome-based approaches.</title>
        <authorList>
            <person name="Bowman J.P."/>
        </authorList>
    </citation>
    <scope>NUCLEOTIDE SEQUENCE [LARGE SCALE GENOMIC DNA]</scope>
    <source>
        <strain evidence="5 6">JCM 31607</strain>
    </source>
</reference>
<dbReference type="EMBL" id="JANUGV010000003">
    <property type="protein sequence ID" value="MCS0609280.1"/>
    <property type="molecule type" value="Genomic_DNA"/>
</dbReference>